<accession>A0A7Z8P1L4</accession>
<dbReference type="InterPro" id="IPR005835">
    <property type="entry name" value="NTP_transferase_dom"/>
</dbReference>
<dbReference type="RefSeq" id="WP_154809323.1">
    <property type="nucleotide sequence ID" value="NZ_VIAQ01000012.1"/>
</dbReference>
<dbReference type="AlphaFoldDB" id="A0A7Z8P1L4"/>
<evidence type="ECO:0000259" key="5">
    <source>
        <dbReference type="Pfam" id="PF25087"/>
    </source>
</evidence>
<evidence type="ECO:0000256" key="1">
    <source>
        <dbReference type="ARBA" id="ARBA00007707"/>
    </source>
</evidence>
<sequence>MKAVILAAGEGKRCRPLTLTRSKVMLPVANKPILEHIINALVKNDIKEIILVVGYEKERIMDYFEDGINFGVKIKYVEQKAQIGTAHAILQARDQIGKDEDKFIVVNGDTIIGPDAIADLINGEEGDATTLLTCKKDDVSGYGVIVAKGKKVIEIIEKPKTLISHLINTGIYLFKNDIFDMIEKTSISTTGEYAITDTIQMMIDEGRPVTTTVTNAGWIDAVYSWNLLEANTIILGDFETDVSKAKIEDCVSIKGSVSIGKNTTIRAGSYIVGPVVIGDNCDIGPNVVILPSTSIGNNVSIASFSYIKNSILMQDVRVSTHSNISSSVIGSNVITGPNFITEEGEKLHIILENELNEAEKLGTVIGDDTDIGGNVLVRAGKMVSSNCRISSGKTIAEDVPTNALIN</sequence>
<protein>
    <recommendedName>
        <fullName evidence="3">Bifunctional protein GlmU</fullName>
    </recommendedName>
</protein>
<reference evidence="6 7" key="1">
    <citation type="submission" date="2019-06" db="EMBL/GenBank/DDBJ databases">
        <title>Draft genome sequence of Methanolobus vulcani B1d.</title>
        <authorList>
            <person name="Creighbaum A.J."/>
            <person name="Ticak T."/>
            <person name="Hariraju D."/>
            <person name="Arivett B.A."/>
            <person name="Ferguson D.J.Jr."/>
        </authorList>
    </citation>
    <scope>NUCLEOTIDE SEQUENCE [LARGE SCALE GENOMIC DNA]</scope>
    <source>
        <strain evidence="6 7">B1d</strain>
    </source>
</reference>
<dbReference type="GO" id="GO:0019134">
    <property type="term" value="F:glucosamine-1-phosphate N-acetyltransferase activity"/>
    <property type="evidence" value="ECO:0007669"/>
    <property type="project" value="InterPro"/>
</dbReference>
<dbReference type="NCBIfam" id="TIGR03992">
    <property type="entry name" value="Arch_glmU"/>
    <property type="match status" value="1"/>
</dbReference>
<dbReference type="SUPFAM" id="SSF51161">
    <property type="entry name" value="Trimeric LpxA-like enzymes"/>
    <property type="match status" value="1"/>
</dbReference>
<comment type="similarity">
    <text evidence="2">In the N-terminal section; belongs to the N-acetylglucosamine-1-phosphate uridyltransferase family.</text>
</comment>
<keyword evidence="6" id="KW-0808">Transferase</keyword>
<name>A0A7Z8P1L4_9EURY</name>
<dbReference type="InterPro" id="IPR023915">
    <property type="entry name" value="Bifunctiontional_GlmU_arc-type"/>
</dbReference>
<organism evidence="6 7">
    <name type="scientific">Methanolobus vulcani</name>
    <dbReference type="NCBI Taxonomy" id="38026"/>
    <lineage>
        <taxon>Archaea</taxon>
        <taxon>Methanobacteriati</taxon>
        <taxon>Methanobacteriota</taxon>
        <taxon>Stenosarchaea group</taxon>
        <taxon>Methanomicrobia</taxon>
        <taxon>Methanosarcinales</taxon>
        <taxon>Methanosarcinaceae</taxon>
        <taxon>Methanolobus</taxon>
    </lineage>
</organism>
<evidence type="ECO:0000256" key="3">
    <source>
        <dbReference type="ARBA" id="ARBA00013414"/>
    </source>
</evidence>
<dbReference type="Pfam" id="PF25087">
    <property type="entry name" value="GMPPB_C"/>
    <property type="match status" value="1"/>
</dbReference>
<feature type="domain" description="Nucleotidyl transferase" evidence="4">
    <location>
        <begin position="2"/>
        <end position="221"/>
    </location>
</feature>
<dbReference type="GO" id="GO:0003977">
    <property type="term" value="F:UDP-N-acetylglucosamine diphosphorylase activity"/>
    <property type="evidence" value="ECO:0007669"/>
    <property type="project" value="InterPro"/>
</dbReference>
<dbReference type="Proteomes" id="UP000319335">
    <property type="component" value="Unassembled WGS sequence"/>
</dbReference>
<feature type="domain" description="Mannose-1-phosphate guanyltransferase C-terminal" evidence="5">
    <location>
        <begin position="271"/>
        <end position="390"/>
    </location>
</feature>
<dbReference type="InterPro" id="IPR029044">
    <property type="entry name" value="Nucleotide-diphossugar_trans"/>
</dbReference>
<dbReference type="InterPro" id="IPR056729">
    <property type="entry name" value="GMPPB_C"/>
</dbReference>
<dbReference type="InterPro" id="IPR011004">
    <property type="entry name" value="Trimer_LpxA-like_sf"/>
</dbReference>
<evidence type="ECO:0000259" key="4">
    <source>
        <dbReference type="Pfam" id="PF00483"/>
    </source>
</evidence>
<dbReference type="CDD" id="cd04181">
    <property type="entry name" value="NTP_transferase"/>
    <property type="match status" value="1"/>
</dbReference>
<keyword evidence="7" id="KW-1185">Reference proteome</keyword>
<dbReference type="PANTHER" id="PTHR42883:SF3">
    <property type="entry name" value="BIFUNCTIONAL PROTEIN GLMU"/>
    <property type="match status" value="1"/>
</dbReference>
<dbReference type="PANTHER" id="PTHR42883">
    <property type="entry name" value="GLUCOSE-1-PHOSPHATE THYMIDYLTRANSFERASE"/>
    <property type="match status" value="1"/>
</dbReference>
<dbReference type="Pfam" id="PF00483">
    <property type="entry name" value="NTP_transferase"/>
    <property type="match status" value="1"/>
</dbReference>
<dbReference type="SUPFAM" id="SSF53448">
    <property type="entry name" value="Nucleotide-diphospho-sugar transferases"/>
    <property type="match status" value="1"/>
</dbReference>
<comment type="similarity">
    <text evidence="1">In the C-terminal section; belongs to the transferase hexapeptide repeat family.</text>
</comment>
<dbReference type="UniPathway" id="UPA00113">
    <property type="reaction ID" value="UER00532"/>
</dbReference>
<evidence type="ECO:0000256" key="2">
    <source>
        <dbReference type="ARBA" id="ARBA00007947"/>
    </source>
</evidence>
<evidence type="ECO:0000313" key="6">
    <source>
        <dbReference type="EMBL" id="TQD26288.1"/>
    </source>
</evidence>
<proteinExistence type="inferred from homology"/>
<evidence type="ECO:0000313" key="7">
    <source>
        <dbReference type="Proteomes" id="UP000319335"/>
    </source>
</evidence>
<dbReference type="EMBL" id="VIAQ01000012">
    <property type="protein sequence ID" value="TQD26288.1"/>
    <property type="molecule type" value="Genomic_DNA"/>
</dbReference>
<comment type="caution">
    <text evidence="6">The sequence shown here is derived from an EMBL/GenBank/DDBJ whole genome shotgun (WGS) entry which is preliminary data.</text>
</comment>
<dbReference type="GO" id="GO:0006048">
    <property type="term" value="P:UDP-N-acetylglucosamine biosynthetic process"/>
    <property type="evidence" value="ECO:0007669"/>
    <property type="project" value="UniProtKB-UniPathway"/>
</dbReference>
<dbReference type="Gene3D" id="2.160.10.10">
    <property type="entry name" value="Hexapeptide repeat proteins"/>
    <property type="match status" value="1"/>
</dbReference>
<gene>
    <name evidence="6" type="ORF">FKV42_05930</name>
</gene>
<dbReference type="OrthoDB" id="15372at2157"/>
<dbReference type="Gene3D" id="3.90.550.10">
    <property type="entry name" value="Spore Coat Polysaccharide Biosynthesis Protein SpsA, Chain A"/>
    <property type="match status" value="1"/>
</dbReference>